<dbReference type="OrthoDB" id="3524371at2"/>
<keyword evidence="2" id="KW-0472">Membrane</keyword>
<dbReference type="PATRIC" id="fig|1423742.4.peg.214"/>
<dbReference type="InterPro" id="IPR000871">
    <property type="entry name" value="Beta-lactam_class-A"/>
</dbReference>
<name>A0A0R1UGT1_9LACO</name>
<feature type="compositionally biased region" description="Basic residues" evidence="1">
    <location>
        <begin position="42"/>
        <end position="58"/>
    </location>
</feature>
<comment type="caution">
    <text evidence="4">The sequence shown here is derived from an EMBL/GenBank/DDBJ whole genome shotgun (WGS) entry which is preliminary data.</text>
</comment>
<protein>
    <submittedName>
        <fullName evidence="4">Penicillin-binding protein</fullName>
    </submittedName>
</protein>
<dbReference type="PANTHER" id="PTHR35333">
    <property type="entry name" value="BETA-LACTAMASE"/>
    <property type="match status" value="1"/>
</dbReference>
<dbReference type="GO" id="GO:0030655">
    <property type="term" value="P:beta-lactam antibiotic catabolic process"/>
    <property type="evidence" value="ECO:0007669"/>
    <property type="project" value="InterPro"/>
</dbReference>
<dbReference type="AlphaFoldDB" id="A0A0R1UGT1"/>
<dbReference type="GO" id="GO:0008800">
    <property type="term" value="F:beta-lactamase activity"/>
    <property type="evidence" value="ECO:0007669"/>
    <property type="project" value="InterPro"/>
</dbReference>
<feature type="region of interest" description="Disordered" evidence="1">
    <location>
        <begin position="39"/>
        <end position="58"/>
    </location>
</feature>
<proteinExistence type="predicted"/>
<evidence type="ECO:0000256" key="2">
    <source>
        <dbReference type="SAM" id="Phobius"/>
    </source>
</evidence>
<feature type="transmembrane region" description="Helical" evidence="2">
    <location>
        <begin position="12"/>
        <end position="32"/>
    </location>
</feature>
<feature type="domain" description="Beta-lactamase class A catalytic" evidence="3">
    <location>
        <begin position="136"/>
        <end position="275"/>
    </location>
</feature>
<dbReference type="Proteomes" id="UP000051084">
    <property type="component" value="Unassembled WGS sequence"/>
</dbReference>
<dbReference type="SUPFAM" id="SSF56601">
    <property type="entry name" value="beta-lactamase/transpeptidase-like"/>
    <property type="match status" value="1"/>
</dbReference>
<dbReference type="Gene3D" id="3.40.710.10">
    <property type="entry name" value="DD-peptidase/beta-lactamase superfamily"/>
    <property type="match status" value="1"/>
</dbReference>
<evidence type="ECO:0000259" key="3">
    <source>
        <dbReference type="Pfam" id="PF13354"/>
    </source>
</evidence>
<keyword evidence="2" id="KW-1133">Transmembrane helix</keyword>
<keyword evidence="5" id="KW-1185">Reference proteome</keyword>
<dbReference type="InterPro" id="IPR045155">
    <property type="entry name" value="Beta-lactam_cat"/>
</dbReference>
<dbReference type="STRING" id="417373.GCA_001570685_01118"/>
<dbReference type="PANTHER" id="PTHR35333:SF3">
    <property type="entry name" value="BETA-LACTAMASE-TYPE TRANSPEPTIDASE FOLD CONTAINING PROTEIN"/>
    <property type="match status" value="1"/>
</dbReference>
<dbReference type="EMBL" id="AZGC01000053">
    <property type="protein sequence ID" value="KRL92609.1"/>
    <property type="molecule type" value="Genomic_DNA"/>
</dbReference>
<dbReference type="RefSeq" id="WP_054653405.1">
    <property type="nucleotide sequence ID" value="NZ_AZGC01000053.1"/>
</dbReference>
<gene>
    <name evidence="4" type="ORF">FC21_GL000202</name>
</gene>
<evidence type="ECO:0000313" key="5">
    <source>
        <dbReference type="Proteomes" id="UP000051084"/>
    </source>
</evidence>
<reference evidence="4 5" key="1">
    <citation type="journal article" date="2015" name="Genome Announc.">
        <title>Expanding the biotechnology potential of lactobacilli through comparative genomics of 213 strains and associated genera.</title>
        <authorList>
            <person name="Sun Z."/>
            <person name="Harris H.M."/>
            <person name="McCann A."/>
            <person name="Guo C."/>
            <person name="Argimon S."/>
            <person name="Zhang W."/>
            <person name="Yang X."/>
            <person name="Jeffery I.B."/>
            <person name="Cooney J.C."/>
            <person name="Kagawa T.F."/>
            <person name="Liu W."/>
            <person name="Song Y."/>
            <person name="Salvetti E."/>
            <person name="Wrobel A."/>
            <person name="Rasinkangas P."/>
            <person name="Parkhill J."/>
            <person name="Rea M.C."/>
            <person name="O'Sullivan O."/>
            <person name="Ritari J."/>
            <person name="Douillard F.P."/>
            <person name="Paul Ross R."/>
            <person name="Yang R."/>
            <person name="Briner A.E."/>
            <person name="Felis G.E."/>
            <person name="de Vos W.M."/>
            <person name="Barrangou R."/>
            <person name="Klaenhammer T.R."/>
            <person name="Caufield P.W."/>
            <person name="Cui Y."/>
            <person name="Zhang H."/>
            <person name="O'Toole P.W."/>
        </authorList>
    </citation>
    <scope>NUCLEOTIDE SEQUENCE [LARGE SCALE GENOMIC DNA]</scope>
    <source>
        <strain evidence="4 5">DSM 18793</strain>
    </source>
</reference>
<dbReference type="GO" id="GO:0046677">
    <property type="term" value="P:response to antibiotic"/>
    <property type="evidence" value="ECO:0007669"/>
    <property type="project" value="InterPro"/>
</dbReference>
<organism evidence="4 5">
    <name type="scientific">Limosilactobacillus equigenerosi DSM 18793 = JCM 14505</name>
    <dbReference type="NCBI Taxonomy" id="1423742"/>
    <lineage>
        <taxon>Bacteria</taxon>
        <taxon>Bacillati</taxon>
        <taxon>Bacillota</taxon>
        <taxon>Bacilli</taxon>
        <taxon>Lactobacillales</taxon>
        <taxon>Lactobacillaceae</taxon>
        <taxon>Limosilactobacillus</taxon>
    </lineage>
</organism>
<evidence type="ECO:0000313" key="4">
    <source>
        <dbReference type="EMBL" id="KRL92609.1"/>
    </source>
</evidence>
<dbReference type="InterPro" id="IPR012338">
    <property type="entry name" value="Beta-lactam/transpept-like"/>
</dbReference>
<evidence type="ECO:0000256" key="1">
    <source>
        <dbReference type="SAM" id="MobiDB-lite"/>
    </source>
</evidence>
<keyword evidence="2" id="KW-0812">Transmembrane</keyword>
<accession>A0A0R1UGT1</accession>
<dbReference type="Pfam" id="PF13354">
    <property type="entry name" value="Beta-lactamase2"/>
    <property type="match status" value="1"/>
</dbReference>
<sequence>MPKLPNFKTYQQPAIISAGFVIVASLLIGILIHQSNPTHIIKPSHPHHVAKKASSTVKRKPVKKMSQARQLKHAWQTTATATKRPVNIALYNPQTNQTISYTNQTHHQFKMASSVKVAILMALMHQTHGKLTTQEKQWATTMIVNSNNPATLALYNRPAMGGANGLQQTFKQLGMRHSIAKAKFGTTITTADDQIKLLKQLYYPSKYLDTTSQAYIQRLMGQVEADQRWGISAGASQYTLKNGWVYLNQKSGWTVNSLGQVQLSNNRQYLLVVLTDQNPTQTSGQQLIEKLAQQTATIMK</sequence>